<evidence type="ECO:0000256" key="1">
    <source>
        <dbReference type="SAM" id="SignalP"/>
    </source>
</evidence>
<proteinExistence type="predicted"/>
<dbReference type="Gene3D" id="2.160.20.10">
    <property type="entry name" value="Single-stranded right-handed beta-helix, Pectin lyase-like"/>
    <property type="match status" value="1"/>
</dbReference>
<name>A0ABS7JKD1_9SPHN</name>
<comment type="caution">
    <text evidence="3">The sequence shown here is derived from an EMBL/GenBank/DDBJ whole genome shotgun (WGS) entry which is preliminary data.</text>
</comment>
<dbReference type="InterPro" id="IPR041248">
    <property type="entry name" value="YDG"/>
</dbReference>
<keyword evidence="1" id="KW-0732">Signal</keyword>
<dbReference type="Pfam" id="PF18657">
    <property type="entry name" value="YDG"/>
    <property type="match status" value="7"/>
</dbReference>
<evidence type="ECO:0000313" key="3">
    <source>
        <dbReference type="EMBL" id="MBX7489857.1"/>
    </source>
</evidence>
<evidence type="ECO:0000313" key="4">
    <source>
        <dbReference type="Proteomes" id="UP000776651"/>
    </source>
</evidence>
<feature type="domain" description="Filamentous haemagglutinin FhaB/tRNA nuclease CdiA-like TPS" evidence="2">
    <location>
        <begin position="41"/>
        <end position="150"/>
    </location>
</feature>
<dbReference type="RefSeq" id="WP_221598958.1">
    <property type="nucleotide sequence ID" value="NZ_JAIGNQ010000006.1"/>
</dbReference>
<gene>
    <name evidence="3" type="ORF">K3177_15225</name>
</gene>
<dbReference type="NCBIfam" id="TIGR01901">
    <property type="entry name" value="adhes_NPXG"/>
    <property type="match status" value="1"/>
</dbReference>
<dbReference type="EMBL" id="JAIGNQ010000006">
    <property type="protein sequence ID" value="MBX7489857.1"/>
    <property type="molecule type" value="Genomic_DNA"/>
</dbReference>
<evidence type="ECO:0000259" key="2">
    <source>
        <dbReference type="SMART" id="SM00912"/>
    </source>
</evidence>
<dbReference type="InterPro" id="IPR008638">
    <property type="entry name" value="FhaB/CdiA-like_TPS"/>
</dbReference>
<organism evidence="3 4">
    <name type="scientific">Qipengyuania pacifica</name>
    <dbReference type="NCBI Taxonomy" id="2860199"/>
    <lineage>
        <taxon>Bacteria</taxon>
        <taxon>Pseudomonadati</taxon>
        <taxon>Pseudomonadota</taxon>
        <taxon>Alphaproteobacteria</taxon>
        <taxon>Sphingomonadales</taxon>
        <taxon>Erythrobacteraceae</taxon>
        <taxon>Qipengyuania</taxon>
    </lineage>
</organism>
<feature type="chain" id="PRO_5047213207" evidence="1">
    <location>
        <begin position="23"/>
        <end position="1778"/>
    </location>
</feature>
<dbReference type="SUPFAM" id="SSF51126">
    <property type="entry name" value="Pectin lyase-like"/>
    <property type="match status" value="1"/>
</dbReference>
<sequence>MLAKKFRIALATTVAIPLFAVAAPAMGQVVNAGDLQDSYDSAGNPGQIVVTNPNASTANVSVLAPVVVANWNQFNVPANTTLNVSNASAAAQASLLNRVIGGSFSDISGTINAAGVNLWLINQNGILFGDTASVSASSFFASTADVSDADFFDFYEGTNLAGNGTANVRFQTNPAATTFIGAFGGTTSSPRFVTDGTLLFVGPALNLTGTFDAGTGKASFIAATDVEVTFNVGSPVGYTITAGTTVADQMIDGSIAGNSTDFVFALQSSTGVLNGLLTVDADVATNAVSTDRGIYLFTTGNIPASVTVGGAWNSSGGIETDVNGDLTISQNASGSYANVQATGDITTQGISATSFGIDIDSTGAGDISVGALNAVTDVAIDTSGGQLSGTSVNASGNFTVGAFAEPNPVTFTGNITAGTVDIESGGALTLEDVTATAGRMDLAAMGALNAGTLTATGLVAVNTSGSVTLDAITADSDGTGGEGVALGNVTTPASIVIAGTTSGGSATIRSLNNIALGNVTSTAGLIDIDTTNGSLSAGAVSATGGDARLTAVTSVTTTSINSTAAIDVDSTASGNLNLGNLNAGTTINLDTGGAVAFGSANASGLFAIGASVDPSSITATGNVVVGSVDFDSVNALNTTNITATAGGIDIDARSTTAGALSAATGITVDGTGAVNLASATADSDNNNSGVLVIGGNVRPSALTVAGTSKGTAALLQAVGNVSLGSVTSTVGTTDVYSTNGGITAGAVSAAGAAIVRARGGITTTAITSAGSIDVDSLNLGALDLGNLSSGSMITLDTAGTLRFGNVTTPNQLSIGSVFVPTSIVSSGTIIANRLDVRTTGGLNFVAANQIDSLGTISAGGPVAINSTKNLSIGGPVTAIGQDVTLTSSGNLTIGSTGTVTGKIVAVSGTGNFTNQRGADAIAASDHWVVYSNAPAGNTFGNLDSGNTAIWNAAIATLAPTAVSGNRYVFAYQPTLTVSSTSLSKVYGTDLTGMLNGYYTVSGFQPGVAGAYLADTAANILTGAPTVTSAGAAERAVVAGSPYVMDVELGTLAASRGYAIALSDAGTLTVTPKPVSASVAANDKTYDGTTAGTGDISSTGFLVGDDVTITGTTYTFSDKNAGTDKTVTIGGATLSGSDAGNYTLTIPTSMLADIFAKAISASVVADDKTYDGTTAAIGSLTLNGVVAGDDLGTSGTTFTFADKNAGADKTVTVSGTTLTGTDAGNYVLTVPATTLADIFARSIGATVTADHKTYDGTTSATGSVTLTGVLAGDDLSTSGTTFTFSDKNTGTDKTVTVSGTTLTGADAGNYVVTVPASTLADIFAKAISATVSANDKTYDGTTAATGSVSLIGVVAGDSVGTAGTAFTFSDKNVGADKTVAVGGTTLTGTDAGNYALTVPTSTLADIFVKTIMATVAADDKTYDGTTAGTGSVSLLGVVTGDSVATNGTTFAFADKNAGIDKTVIIGGTTLTGADAGNYTVSVPTSAMADILAKAITATATANDKIYDGTTMTTGALTLNGVVAGDSVNTTGTAFAFANKNAGTDKIVTASGAMLTGAEAGNYTLTGTATALADILAKAITGSVNVSDKVYDGTTAATGTVTLTGVVAGDAVSTTGTTFAFVDQTAGTDKTVRVGGTALAGADSGNYTLTLPATALADILKRAIEIVALDGSKLLGQVDPALAFTVGGAGLIAGDSLTGALQRAPGENVGTYAIGQGSLTAGANYTITFTGGTFTVRPASVPNTLRTTQLPSEVDGLRGGSGVTIEMSDLCPEDDKYCAL</sequence>
<feature type="signal peptide" evidence="1">
    <location>
        <begin position="1"/>
        <end position="22"/>
    </location>
</feature>
<dbReference type="Pfam" id="PF18676">
    <property type="entry name" value="MBG_2"/>
    <property type="match status" value="1"/>
</dbReference>
<keyword evidence="4" id="KW-1185">Reference proteome</keyword>
<dbReference type="InterPro" id="IPR011050">
    <property type="entry name" value="Pectin_lyase_fold/virulence"/>
</dbReference>
<protein>
    <submittedName>
        <fullName evidence="3">Filamentous hemagglutinin N-terminal domain-containing protein</fullName>
    </submittedName>
</protein>
<reference evidence="3 4" key="1">
    <citation type="submission" date="2021-08" db="EMBL/GenBank/DDBJ databases">
        <title>Comparative Genomics Analysis of the Genus Qipengyuania Reveals Extensive Genetic Diversity and Metabolic Versatility, Including the Description of Fifteen Novel Species.</title>
        <authorList>
            <person name="Liu Y."/>
        </authorList>
    </citation>
    <scope>NUCLEOTIDE SEQUENCE [LARGE SCALE GENOMIC DNA]</scope>
    <source>
        <strain evidence="3 4">GH25</strain>
    </source>
</reference>
<dbReference type="Pfam" id="PF05860">
    <property type="entry name" value="TPS"/>
    <property type="match status" value="1"/>
</dbReference>
<dbReference type="InterPro" id="IPR012334">
    <property type="entry name" value="Pectin_lyas_fold"/>
</dbReference>
<dbReference type="InterPro" id="IPR041286">
    <property type="entry name" value="MBG_2"/>
</dbReference>
<dbReference type="SMART" id="SM00912">
    <property type="entry name" value="Haemagg_act"/>
    <property type="match status" value="1"/>
</dbReference>
<dbReference type="Proteomes" id="UP000776651">
    <property type="component" value="Unassembled WGS sequence"/>
</dbReference>
<accession>A0ABS7JKD1</accession>